<dbReference type="AlphaFoldDB" id="A0AAN8XIW2"/>
<sequence length="361" mass="41069">HQCFKYSYFFQASCRHDCSYLVEEQKSAFLESGGPEIWLQGIQFAPKKLQELHHTNLILAHQPWLYDIQHVKKLLKTNWSVSELTQAICILAQFHALSSYVHGVGIEASSDVHLSNTDFLQACASSSPSSLELSEGGVDVLLERMRSISLGQTETPCISEEQTRVSFEKLKKQTAGFGSPDLGMGSNQNRYSHLSPDSGFSYVDFYKRGEKSPVPTIKSQDCSWEEHGFSLVSELYSEVGDILDDKFKTAYSLTYYTCGNKTDVDTFPFRRAVWNYLHCLYGIRHDDYDYSQINQLLERKLKMFLKTVSCYPERLTEGQASTTVMKGFLQSEKVHVMVLVLEARLQAELLHGLRALGQYLM</sequence>
<dbReference type="PANTHER" id="PTHR12474">
    <property type="entry name" value="P53 REGULATED PA26 NUCLEAR PROTEIN SESTRIN"/>
    <property type="match status" value="1"/>
</dbReference>
<keyword evidence="3" id="KW-0963">Cytoplasm</keyword>
<dbReference type="EMBL" id="JAXCGZ010006138">
    <property type="protein sequence ID" value="KAK7080084.1"/>
    <property type="molecule type" value="Genomic_DNA"/>
</dbReference>
<comment type="caution">
    <text evidence="4">The sequence shown here is derived from an EMBL/GenBank/DDBJ whole genome shotgun (WGS) entry which is preliminary data.</text>
</comment>
<dbReference type="SUPFAM" id="SSF69118">
    <property type="entry name" value="AhpD-like"/>
    <property type="match status" value="1"/>
</dbReference>
<organism evidence="4 5">
    <name type="scientific">Halocaridina rubra</name>
    <name type="common">Hawaiian red shrimp</name>
    <dbReference type="NCBI Taxonomy" id="373956"/>
    <lineage>
        <taxon>Eukaryota</taxon>
        <taxon>Metazoa</taxon>
        <taxon>Ecdysozoa</taxon>
        <taxon>Arthropoda</taxon>
        <taxon>Crustacea</taxon>
        <taxon>Multicrustacea</taxon>
        <taxon>Malacostraca</taxon>
        <taxon>Eumalacostraca</taxon>
        <taxon>Eucarida</taxon>
        <taxon>Decapoda</taxon>
        <taxon>Pleocyemata</taxon>
        <taxon>Caridea</taxon>
        <taxon>Atyoidea</taxon>
        <taxon>Atyidae</taxon>
        <taxon>Halocaridina</taxon>
    </lineage>
</organism>
<evidence type="ECO:0000256" key="3">
    <source>
        <dbReference type="ARBA" id="ARBA00022490"/>
    </source>
</evidence>
<dbReference type="GO" id="GO:1990253">
    <property type="term" value="P:cellular response to leucine starvation"/>
    <property type="evidence" value="ECO:0007669"/>
    <property type="project" value="TreeGrafter"/>
</dbReference>
<dbReference type="GO" id="GO:0016684">
    <property type="term" value="F:oxidoreductase activity, acting on peroxide as acceptor"/>
    <property type="evidence" value="ECO:0007669"/>
    <property type="project" value="TreeGrafter"/>
</dbReference>
<dbReference type="GO" id="GO:1901031">
    <property type="term" value="P:regulation of response to reactive oxygen species"/>
    <property type="evidence" value="ECO:0007669"/>
    <property type="project" value="InterPro"/>
</dbReference>
<dbReference type="GO" id="GO:1904262">
    <property type="term" value="P:negative regulation of TORC1 signaling"/>
    <property type="evidence" value="ECO:0007669"/>
    <property type="project" value="UniProtKB-ARBA"/>
</dbReference>
<comment type="subcellular location">
    <subcellularLocation>
        <location evidence="1">Cytoplasm</location>
    </subcellularLocation>
</comment>
<dbReference type="Proteomes" id="UP001381693">
    <property type="component" value="Unassembled WGS sequence"/>
</dbReference>
<dbReference type="InterPro" id="IPR006730">
    <property type="entry name" value="Sestrin"/>
</dbReference>
<comment type="similarity">
    <text evidence="2">Belongs to the sestrin family.</text>
</comment>
<dbReference type="PANTHER" id="PTHR12474:SF0">
    <property type="entry name" value="SESTRIN HOMOLOG"/>
    <property type="match status" value="1"/>
</dbReference>
<name>A0AAN8XIW2_HALRR</name>
<evidence type="ECO:0000313" key="4">
    <source>
        <dbReference type="EMBL" id="KAK7080084.1"/>
    </source>
</evidence>
<gene>
    <name evidence="4" type="primary">SESN1</name>
    <name evidence="4" type="ORF">SK128_001931</name>
</gene>
<dbReference type="GO" id="GO:0005737">
    <property type="term" value="C:cytoplasm"/>
    <property type="evidence" value="ECO:0007669"/>
    <property type="project" value="UniProtKB-SubCell"/>
</dbReference>
<reference evidence="4 5" key="1">
    <citation type="submission" date="2023-11" db="EMBL/GenBank/DDBJ databases">
        <title>Halocaridina rubra genome assembly.</title>
        <authorList>
            <person name="Smith C."/>
        </authorList>
    </citation>
    <scope>NUCLEOTIDE SEQUENCE [LARGE SCALE GENOMIC DNA]</scope>
    <source>
        <strain evidence="4">EP-1</strain>
        <tissue evidence="4">Whole</tissue>
    </source>
</reference>
<dbReference type="GO" id="GO:0005634">
    <property type="term" value="C:nucleus"/>
    <property type="evidence" value="ECO:0007669"/>
    <property type="project" value="InterPro"/>
</dbReference>
<dbReference type="InterPro" id="IPR029032">
    <property type="entry name" value="AhpD-like"/>
</dbReference>
<accession>A0AAN8XIW2</accession>
<evidence type="ECO:0000256" key="2">
    <source>
        <dbReference type="ARBA" id="ARBA00008350"/>
    </source>
</evidence>
<dbReference type="GO" id="GO:0070728">
    <property type="term" value="F:L-leucine binding"/>
    <property type="evidence" value="ECO:0007669"/>
    <property type="project" value="TreeGrafter"/>
</dbReference>
<evidence type="ECO:0000256" key="1">
    <source>
        <dbReference type="ARBA" id="ARBA00004496"/>
    </source>
</evidence>
<keyword evidence="5" id="KW-1185">Reference proteome</keyword>
<dbReference type="GO" id="GO:0071233">
    <property type="term" value="P:cellular response to L-leucine"/>
    <property type="evidence" value="ECO:0007669"/>
    <property type="project" value="TreeGrafter"/>
</dbReference>
<evidence type="ECO:0000313" key="5">
    <source>
        <dbReference type="Proteomes" id="UP001381693"/>
    </source>
</evidence>
<dbReference type="GO" id="GO:0016239">
    <property type="term" value="P:positive regulation of macroautophagy"/>
    <property type="evidence" value="ECO:0007669"/>
    <property type="project" value="TreeGrafter"/>
</dbReference>
<feature type="non-terminal residue" evidence="4">
    <location>
        <position position="1"/>
    </location>
</feature>
<dbReference type="Pfam" id="PF04636">
    <property type="entry name" value="PA26"/>
    <property type="match status" value="1"/>
</dbReference>
<proteinExistence type="inferred from homology"/>
<protein>
    <submittedName>
        <fullName evidence="4">Sestrin-1</fullName>
    </submittedName>
</protein>